<name>A0ABW3HZH1_9FLAO</name>
<comment type="caution">
    <text evidence="2">The sequence shown here is derived from an EMBL/GenBank/DDBJ whole genome shotgun (WGS) entry which is preliminary data.</text>
</comment>
<evidence type="ECO:0000313" key="2">
    <source>
        <dbReference type="EMBL" id="MFD0962918.1"/>
    </source>
</evidence>
<organism evidence="2 3">
    <name type="scientific">Pseudofulvibacter geojedonensis</name>
    <dbReference type="NCBI Taxonomy" id="1123758"/>
    <lineage>
        <taxon>Bacteria</taxon>
        <taxon>Pseudomonadati</taxon>
        <taxon>Bacteroidota</taxon>
        <taxon>Flavobacteriia</taxon>
        <taxon>Flavobacteriales</taxon>
        <taxon>Flavobacteriaceae</taxon>
        <taxon>Pseudofulvibacter</taxon>
    </lineage>
</organism>
<evidence type="ECO:0000313" key="3">
    <source>
        <dbReference type="Proteomes" id="UP001596997"/>
    </source>
</evidence>
<keyword evidence="1" id="KW-0175">Coiled coil</keyword>
<accession>A0ABW3HZH1</accession>
<evidence type="ECO:0000256" key="1">
    <source>
        <dbReference type="SAM" id="Coils"/>
    </source>
</evidence>
<dbReference type="EMBL" id="JBHTJM010000002">
    <property type="protein sequence ID" value="MFD0962918.1"/>
    <property type="molecule type" value="Genomic_DNA"/>
</dbReference>
<feature type="coiled-coil region" evidence="1">
    <location>
        <begin position="338"/>
        <end position="383"/>
    </location>
</feature>
<reference evidence="3" key="1">
    <citation type="journal article" date="2019" name="Int. J. Syst. Evol. Microbiol.">
        <title>The Global Catalogue of Microorganisms (GCM) 10K type strain sequencing project: providing services to taxonomists for standard genome sequencing and annotation.</title>
        <authorList>
            <consortium name="The Broad Institute Genomics Platform"/>
            <consortium name="The Broad Institute Genome Sequencing Center for Infectious Disease"/>
            <person name="Wu L."/>
            <person name="Ma J."/>
        </authorList>
    </citation>
    <scope>NUCLEOTIDE SEQUENCE [LARGE SCALE GENOMIC DNA]</scope>
    <source>
        <strain evidence="3">CCUG 62114</strain>
    </source>
</reference>
<sequence length="577" mass="67133">MKNIFFAAVLLLCFSCVKQYKEVSTAFLASDPFINTATKGQYFDVDLSVEKSIIGNQGTIISLLENSFINEEGVVEKNIHLELIEMLTIQDVILSNLTTTSNGKLLETGGMIYIKAFDKRGNRLKINPEAPLYIEIPTNEVKNNMMVYEGERDEKGNMNWSNPKPIKRYLKTVPLDSLDFLPIAYKDSLQKIFPQKEITKQFQDSIYFNTYIDCKVLDEEYFKVFGVENTIDCGVLPHRVKAIKQKEFQESFIATRAFEKRLKAMRKYCDCRIFDAYLNNLDKDLYQIDSIVASHMRLRWGDELLDPEDEFFENEFLNFSKERLLNVNKSNQHFKQLKKIYTNKSKQFLNEIKEKEQELNKLAAHELGKIEELKHELNSLKRKREAIRMPKYGFTATRDGWINIDRGIVPKNWTYKEIDVLVENYKNYQVINAYVLFESKKIITKLVFNNGVLGFDDSLEKMQVPINENLNIVVIAQSGKDYFYSTKAVNSGQQKEINIKLNLRLKRKSLKEIKLELSSLNDVYTGGNLVKDVELSSKLQVIEEVYKAEDRKREDLRRIACGCAFLDEVREVAYIQK</sequence>
<dbReference type="Proteomes" id="UP001596997">
    <property type="component" value="Unassembled WGS sequence"/>
</dbReference>
<keyword evidence="3" id="KW-1185">Reference proteome</keyword>
<gene>
    <name evidence="2" type="ORF">ACFQ1O_02750</name>
</gene>
<protein>
    <submittedName>
        <fullName evidence="2">Uncharacterized protein</fullName>
    </submittedName>
</protein>
<proteinExistence type="predicted"/>
<dbReference type="RefSeq" id="WP_377713063.1">
    <property type="nucleotide sequence ID" value="NZ_JBHTJM010000002.1"/>
</dbReference>